<dbReference type="InterPro" id="IPR032687">
    <property type="entry name" value="AraC-type_N"/>
</dbReference>
<feature type="domain" description="HTH araC/xylS-type" evidence="5">
    <location>
        <begin position="235"/>
        <end position="333"/>
    </location>
</feature>
<proteinExistence type="predicted"/>
<evidence type="ECO:0000313" key="7">
    <source>
        <dbReference type="Proteomes" id="UP000717995"/>
    </source>
</evidence>
<dbReference type="Proteomes" id="UP000717995">
    <property type="component" value="Unassembled WGS sequence"/>
</dbReference>
<keyword evidence="4" id="KW-0175">Coiled coil</keyword>
<dbReference type="PANTHER" id="PTHR47894">
    <property type="entry name" value="HTH-TYPE TRANSCRIPTIONAL REGULATOR GADX"/>
    <property type="match status" value="1"/>
</dbReference>
<evidence type="ECO:0000256" key="2">
    <source>
        <dbReference type="ARBA" id="ARBA00023125"/>
    </source>
</evidence>
<keyword evidence="1" id="KW-0805">Transcription regulation</keyword>
<dbReference type="Pfam" id="PF12625">
    <property type="entry name" value="Arabinose_bd"/>
    <property type="match status" value="1"/>
</dbReference>
<dbReference type="InterPro" id="IPR009057">
    <property type="entry name" value="Homeodomain-like_sf"/>
</dbReference>
<dbReference type="InterPro" id="IPR020449">
    <property type="entry name" value="Tscrpt_reg_AraC-type_HTH"/>
</dbReference>
<evidence type="ECO:0000313" key="6">
    <source>
        <dbReference type="EMBL" id="MBM7062972.1"/>
    </source>
</evidence>
<organism evidence="6 7">
    <name type="scientific">Zestomonas insulae</name>
    <dbReference type="NCBI Taxonomy" id="2809017"/>
    <lineage>
        <taxon>Bacteria</taxon>
        <taxon>Pseudomonadati</taxon>
        <taxon>Pseudomonadota</taxon>
        <taxon>Gammaproteobacteria</taxon>
        <taxon>Pseudomonadales</taxon>
        <taxon>Pseudomonadaceae</taxon>
        <taxon>Zestomonas</taxon>
    </lineage>
</organism>
<accession>A0ABS2IJ43</accession>
<reference evidence="6 7" key="1">
    <citation type="submission" date="2021-02" db="EMBL/GenBank/DDBJ databases">
        <authorList>
            <person name="Lee D.-H."/>
        </authorList>
    </citation>
    <scope>NUCLEOTIDE SEQUENCE [LARGE SCALE GENOMIC DNA]</scope>
    <source>
        <strain evidence="6 7">UL073</strain>
    </source>
</reference>
<evidence type="ECO:0000256" key="3">
    <source>
        <dbReference type="ARBA" id="ARBA00023163"/>
    </source>
</evidence>
<sequence length="336" mass="37659">MSRLKNTVYVEALLQRYADIFRPCLAAVGLDESVLERADTKIPLSQYTALLETAAAHNDPSLGLRMGLGLLGARAQNSLMGGIGHVARSAPDVRALLDCAGRYIVVHAQANELSWRLQAGRLEISYRITDPSVGQCRQDAEFALGNLYALLREVTGERFAPLRVDFAHPQPADISLHREVFQCPLRFDQPANSMAWPTEMLDAPLLSADPRLHQALLPGLEEERRRRLADTDLTTRIGLVIEANLSNGKVGIDEVARHLCMSKRTLQRRLQELELEFAELVEEIRQALAIDLVRQSSHSLTEIAQQLGYNEASSFTRAFRRWTGVTPREYRQQKQA</sequence>
<dbReference type="Pfam" id="PF12833">
    <property type="entry name" value="HTH_18"/>
    <property type="match status" value="1"/>
</dbReference>
<evidence type="ECO:0000256" key="1">
    <source>
        <dbReference type="ARBA" id="ARBA00023015"/>
    </source>
</evidence>
<dbReference type="Gene3D" id="1.10.10.60">
    <property type="entry name" value="Homeodomain-like"/>
    <property type="match status" value="1"/>
</dbReference>
<dbReference type="InterPro" id="IPR018060">
    <property type="entry name" value="HTH_AraC"/>
</dbReference>
<dbReference type="PROSITE" id="PS01124">
    <property type="entry name" value="HTH_ARAC_FAMILY_2"/>
    <property type="match status" value="1"/>
</dbReference>
<gene>
    <name evidence="6" type="ORF">JQX08_19825</name>
</gene>
<evidence type="ECO:0000259" key="5">
    <source>
        <dbReference type="PROSITE" id="PS01124"/>
    </source>
</evidence>
<dbReference type="PANTHER" id="PTHR47894:SF4">
    <property type="entry name" value="HTH-TYPE TRANSCRIPTIONAL REGULATOR GADX"/>
    <property type="match status" value="1"/>
</dbReference>
<name>A0ABS2IJ43_9GAMM</name>
<keyword evidence="7" id="KW-1185">Reference proteome</keyword>
<dbReference type="PRINTS" id="PR00032">
    <property type="entry name" value="HTHARAC"/>
</dbReference>
<comment type="caution">
    <text evidence="6">The sequence shown here is derived from an EMBL/GenBank/DDBJ whole genome shotgun (WGS) entry which is preliminary data.</text>
</comment>
<keyword evidence="2" id="KW-0238">DNA-binding</keyword>
<feature type="coiled-coil region" evidence="4">
    <location>
        <begin position="256"/>
        <end position="290"/>
    </location>
</feature>
<dbReference type="SMART" id="SM00342">
    <property type="entry name" value="HTH_ARAC"/>
    <property type="match status" value="1"/>
</dbReference>
<keyword evidence="3" id="KW-0804">Transcription</keyword>
<dbReference type="SUPFAM" id="SSF46689">
    <property type="entry name" value="Homeodomain-like"/>
    <property type="match status" value="1"/>
</dbReference>
<dbReference type="EMBL" id="JAFEUP010000006">
    <property type="protein sequence ID" value="MBM7062972.1"/>
    <property type="molecule type" value="Genomic_DNA"/>
</dbReference>
<dbReference type="RefSeq" id="WP_205350148.1">
    <property type="nucleotide sequence ID" value="NZ_JAFEUP010000006.1"/>
</dbReference>
<protein>
    <submittedName>
        <fullName evidence="6">AraC family transcriptional regulator</fullName>
    </submittedName>
</protein>
<evidence type="ECO:0000256" key="4">
    <source>
        <dbReference type="SAM" id="Coils"/>
    </source>
</evidence>